<protein>
    <recommendedName>
        <fullName evidence="9">Poly [ADP-ribose] polymerase</fullName>
        <shortName evidence="9">PARP</shortName>
        <ecNumber evidence="9">2.4.2.-</ecNumber>
    </recommendedName>
</protein>
<reference evidence="14 15" key="1">
    <citation type="submission" date="2014-06" db="EMBL/GenBank/DDBJ databases">
        <authorList>
            <person name="Swart Estienne"/>
        </authorList>
    </citation>
    <scope>NUCLEOTIDE SEQUENCE [LARGE SCALE GENOMIC DNA]</scope>
    <source>
        <strain evidence="14 15">130c</strain>
    </source>
</reference>
<dbReference type="CDD" id="cd01437">
    <property type="entry name" value="parp_like"/>
    <property type="match status" value="1"/>
</dbReference>
<feature type="repeat" description="ANK" evidence="8">
    <location>
        <begin position="1414"/>
        <end position="1452"/>
    </location>
</feature>
<dbReference type="GO" id="GO:0070212">
    <property type="term" value="P:protein poly-ADP-ribosylation"/>
    <property type="evidence" value="ECO:0007669"/>
    <property type="project" value="TreeGrafter"/>
</dbReference>
<dbReference type="PROSITE" id="PS51059">
    <property type="entry name" value="PARP_CATALYTIC"/>
    <property type="match status" value="1"/>
</dbReference>
<dbReference type="GO" id="GO:0016779">
    <property type="term" value="F:nucleotidyltransferase activity"/>
    <property type="evidence" value="ECO:0007669"/>
    <property type="project" value="UniProtKB-KW"/>
</dbReference>
<dbReference type="PANTHER" id="PTHR10459">
    <property type="entry name" value="DNA LIGASE"/>
    <property type="match status" value="1"/>
</dbReference>
<feature type="repeat" description="ANK" evidence="8">
    <location>
        <begin position="1381"/>
        <end position="1413"/>
    </location>
</feature>
<feature type="compositionally biased region" description="Low complexity" evidence="10">
    <location>
        <begin position="1"/>
        <end position="14"/>
    </location>
</feature>
<dbReference type="Gene3D" id="1.20.142.10">
    <property type="entry name" value="Poly(ADP-ribose) polymerase, regulatory domain"/>
    <property type="match status" value="1"/>
</dbReference>
<dbReference type="SUPFAM" id="SSF56399">
    <property type="entry name" value="ADP-ribosylation"/>
    <property type="match status" value="1"/>
</dbReference>
<dbReference type="GO" id="GO:1990404">
    <property type="term" value="F:NAD+-protein mono-ADP-ribosyltransferase activity"/>
    <property type="evidence" value="ECO:0007669"/>
    <property type="project" value="TreeGrafter"/>
</dbReference>
<keyword evidence="6" id="KW-0539">Nucleus</keyword>
<dbReference type="Pfam" id="PF00023">
    <property type="entry name" value="Ank"/>
    <property type="match status" value="2"/>
</dbReference>
<evidence type="ECO:0000256" key="7">
    <source>
        <dbReference type="ARBA" id="ARBA00033987"/>
    </source>
</evidence>
<dbReference type="InterPro" id="IPR004102">
    <property type="entry name" value="Poly(ADP-ribose)pol_reg_dom"/>
</dbReference>
<dbReference type="OrthoDB" id="2017365at2759"/>
<comment type="subcellular location">
    <subcellularLocation>
        <location evidence="1">Nucleus</location>
    </subcellularLocation>
</comment>
<evidence type="ECO:0000256" key="6">
    <source>
        <dbReference type="ARBA" id="ARBA00023242"/>
    </source>
</evidence>
<feature type="domain" description="PARP catalytic" evidence="11">
    <location>
        <begin position="2396"/>
        <end position="2631"/>
    </location>
</feature>
<evidence type="ECO:0000256" key="8">
    <source>
        <dbReference type="PROSITE-ProRule" id="PRU00023"/>
    </source>
</evidence>
<dbReference type="SMART" id="SM00248">
    <property type="entry name" value="ANK"/>
    <property type="match status" value="25"/>
</dbReference>
<dbReference type="Proteomes" id="UP000039865">
    <property type="component" value="Unassembled WGS sequence"/>
</dbReference>
<dbReference type="EC" id="2.4.2.-" evidence="9"/>
<dbReference type="InterPro" id="IPR008893">
    <property type="entry name" value="WGR_domain"/>
</dbReference>
<evidence type="ECO:0000256" key="4">
    <source>
        <dbReference type="ARBA" id="ARBA00022695"/>
    </source>
</evidence>
<evidence type="ECO:0000256" key="5">
    <source>
        <dbReference type="ARBA" id="ARBA00023027"/>
    </source>
</evidence>
<dbReference type="PROSITE" id="PS51977">
    <property type="entry name" value="WGR"/>
    <property type="match status" value="1"/>
</dbReference>
<evidence type="ECO:0000256" key="1">
    <source>
        <dbReference type="ARBA" id="ARBA00004123"/>
    </source>
</evidence>
<keyword evidence="15" id="KW-1185">Reference proteome</keyword>
<evidence type="ECO:0000256" key="2">
    <source>
        <dbReference type="ARBA" id="ARBA00022676"/>
    </source>
</evidence>
<dbReference type="InterPro" id="IPR036930">
    <property type="entry name" value="WGR_dom_sf"/>
</dbReference>
<feature type="domain" description="WGR" evidence="13">
    <location>
        <begin position="2125"/>
        <end position="2226"/>
    </location>
</feature>
<sequence>MRSTRQQKSMSSQKAKSKSAIRKRKDEELSEEETKQSQKLTRSRSNIKMNKSQISAHTQVVYSKGQYVAFVDPSSTNKFKIGHEDDEVVIDIYNEVAALTFQKESSRQPVPEYTLICDLQVVVEKSNKKGQKTTLKINKQQYNKANKHMDQVVQRIEQERSDAEEDDDEDDDEEEEEEEESDNEGEKEEDEAMMKKDSKEAILKRRIVKPILPNNKTLDNKKIVAAKTKPPTKAPTKSASPKKKAVQRASRSQSKLSRKSVKSQKVDDEDMESEKEQEIESEVVMIDTSSKQKRKRSTAAKPKKVPELPQVGQKRRRNTKKLDLEESHESEFVGQSQDVDDEDDDGDDEGASQPVKKRKMAGGKEKIVKPKKVVRRPTEFKKGKWNPDIELIKLDRYLESPSNDLFLECCVRCNNKNVIRAVMSDNENLLKKCINEKKKISSLTSYWSSEGTFNAIDLMVSKNQHNMLEIMLHPKVVIPKHSTYEQARDADFVNRANNPQYLMNFVDSGMVGHMAYGTRVRKVQMTRGNRQGNNAFLEYQDNPNRIPVYQCNEEKFLMRMVYNHDVDYETIKQVIKLNPNTEAMFQTYAYHAVRAGNYKVSYELIKNMAKYPNFGFNQLHVDVLSKDAVLDKILKVSVIKKANTCKDITPLFCACINPNPKFLEQLLEVGPDTQIFDQDLRRATHYAAACVTPDNLEILIKAGLSLLDVDNQKMTPMHIAAMMGRDQNVKIIGAACPRLINQKDKKGMTPMAYACKYGKTEVVKVLFELKVRPTGCGSLRMTPLIWAAAYGHFDLCEYLVEAKPRMTLSKDKFKRTALILAVRNGYTKIASLLLQRGSEWYHQDSSFNTPLHYAAAYGWIDCINLLLKAGADVNSQNSWKISPINIAMLKNHQGCVKRLLEEPKVDVNGKDDKGRTLIMLSIFYLDDESEEFVEYLLKKGADPNIADLDGLTSLHYIAKYVPRQTNEQGVKDKQLYLRQIEIQKKITQILIQYGADLTIKDNQKRTPFTICLDADNAPLLEFLKDKVSINKEPDLFFSFKNKIFNVHYQKILERLILNDPPTKETINYLDDEGLTPFLRYIKQFADQYAALFTDIQNRINQQSFLHGANTRQYKLTNEDLFDKFADQTNFYTYNHAIDQEMKNNLTRKYLDEIIVEPFIRVLQFLISQGADETMLVQKLKKYRDIELQKNNMFAQLANGEDVKINKEEEEKVLRREEKMKKIKSSYGGKSLPTRTKFTGGLPQPGFPGNQNENEKSDVYDKIDGKKVLREYGQNGKRNAIHLIIKTPQQRLLDYLLKLKIDPDQPDYDEITAFNLMSRNDNNKADTMWKEAFDKLLDLEVRIDYPDKNGRTPFLNFYDQQQLELSFRMLAMGANVNQMDTSGLFALKYALIRRQNNSIEELLGKGANINQIDNKGRNLLHHAINMSSATADATFETEQFLIDRGVDINLRDEKLRTPLHYAFVKISDWSNSQQIDPIETVSSICGCKGLELDLPDKWQKTPLHYASQRGASICAMYLIQRGANMEKKDIYGNTPLGVGLTKRHYNYGIILIQKQASVLPLVHKEDPDRIKKMWEEEEKQKKLLYKIQKKGSKGDQEMEDEEDAESKQKTAKKKKHRELFKANKVGYYDEDPYGEEDDYDDEYDEEDQYQENVFNQQNAFGQQVYKPARKKATAAYNPYAFGGAGGFGMGGFNQFGGYQNNVAPAQTGDLVVETDKEGVSMFKLAIRGAQQGLAYLMLDNGYDLMHAMQDAMDEKKFMLVLTLLSKNPDDEVIQSKNSKGQNLFHILSMNASSCNLDHLKRIYDTLLKRGVDVRAKDNFGRNALHYAVIGQSFALVNMLLSQQNAYNPNEVDNEGFTPLALCLKGAQSSNLFYHIGQMVLVDNIFMVLVKNGADVNIVYPEDSYKPGLREEDVDEQYNTKGLYYCSPLINLIRQNPKNEVMRQNLIGLIEYGAKLDVLDSDGRDPIMHAIITNNTMVVKIVLENKKALQVNTKCQDKAGKSAVHYVVNPLRYGSFENLEILGLLHKYGFDFFLKDSHNRSPATYASEQESGVLLKELAKLSGQEQQLNTFRRQISAVDTQRWPEMKVDFENDADQYMDMAHDREKKLAKEKEFRVPVDKTGKFEKSYEVFYDDEDHPWDCYLTKVDLRNGIYGDYVFYKMQLLHDTNRDLYVVFTRYGRIGEPGMNQRTPFNSLDEAKQDYKKIFKQKTGGNNFDELDKFSRVKKKYNITRVNYITVNYQDYLQPFDYDKCPKSKLGSETFDLFEEISNVTMYQKAMTQFGLDSDILPFSAVKKESLVEARQILMEIQEALNEDVQLSKEGIKADFDALQAIKEKICELSSRYYELIPLERYKNQIAPPLNNQHLIKQQYDTIEGLTNIEFASKMLLGALFRQQEMNPVDYVYQALNLLIEPLSIDSGEFEIIKQYIDNTRTVNNNYSADNYEISNIFKLQRKGEAEMIQAYKDVPNHFLLFHGSAMFNFLGILSQGLRIAPPEAPPTGYMFGKGVYFADMFDKSFAYASRGYNQQDSYLMLMCEVALGKSKELHQAEYIEKLEHPYSSVKGCGRTGPGYKHTVICPNGIKIPLGKVIDYHENDLHKRQQLMLQHNEYIVYNTSQIRMRYVVQISKKQPKKK</sequence>
<evidence type="ECO:0000256" key="3">
    <source>
        <dbReference type="ARBA" id="ARBA00022679"/>
    </source>
</evidence>
<feature type="region of interest" description="Disordered" evidence="10">
    <location>
        <begin position="158"/>
        <end position="366"/>
    </location>
</feature>
<dbReference type="InterPro" id="IPR036770">
    <property type="entry name" value="Ankyrin_rpt-contain_sf"/>
</dbReference>
<dbReference type="GO" id="GO:0006302">
    <property type="term" value="P:double-strand break repair"/>
    <property type="evidence" value="ECO:0007669"/>
    <property type="project" value="TreeGrafter"/>
</dbReference>
<feature type="repeat" description="ANK" evidence="8">
    <location>
        <begin position="846"/>
        <end position="878"/>
    </location>
</feature>
<dbReference type="InterPro" id="IPR002110">
    <property type="entry name" value="Ankyrin_rpt"/>
</dbReference>
<dbReference type="SUPFAM" id="SSF142921">
    <property type="entry name" value="WGR domain-like"/>
    <property type="match status" value="1"/>
</dbReference>
<feature type="compositionally biased region" description="Acidic residues" evidence="10">
    <location>
        <begin position="338"/>
        <end position="350"/>
    </location>
</feature>
<dbReference type="Pfam" id="PF12796">
    <property type="entry name" value="Ank_2"/>
    <property type="match status" value="3"/>
</dbReference>
<feature type="repeat" description="ANK" evidence="8">
    <location>
        <begin position="813"/>
        <end position="845"/>
    </location>
</feature>
<feature type="compositionally biased region" description="Basic and acidic residues" evidence="10">
    <location>
        <begin position="24"/>
        <end position="36"/>
    </location>
</feature>
<dbReference type="SUPFAM" id="SSF48403">
    <property type="entry name" value="Ankyrin repeat"/>
    <property type="match status" value="3"/>
</dbReference>
<dbReference type="SUPFAM" id="SSF47587">
    <property type="entry name" value="Domain of poly(ADP-ribose) polymerase"/>
    <property type="match status" value="1"/>
</dbReference>
<dbReference type="InterPro" id="IPR050800">
    <property type="entry name" value="ARTD/PARP"/>
</dbReference>
<dbReference type="GO" id="GO:0003950">
    <property type="term" value="F:NAD+ poly-ADP-ribosyltransferase activity"/>
    <property type="evidence" value="ECO:0007669"/>
    <property type="project" value="UniProtKB-UniRule"/>
</dbReference>
<feature type="compositionally biased region" description="Low complexity" evidence="10">
    <location>
        <begin position="225"/>
        <end position="239"/>
    </location>
</feature>
<evidence type="ECO:0000259" key="12">
    <source>
        <dbReference type="PROSITE" id="PS51060"/>
    </source>
</evidence>
<dbReference type="OMA" id="HYAFGNE"/>
<evidence type="ECO:0000256" key="9">
    <source>
        <dbReference type="RuleBase" id="RU362114"/>
    </source>
</evidence>
<gene>
    <name evidence="14" type="primary">Contig7150.g7660</name>
    <name evidence="14" type="ORF">STYLEM_16634</name>
</gene>
<feature type="compositionally biased region" description="Basic and acidic residues" evidence="10">
    <location>
        <begin position="320"/>
        <end position="331"/>
    </location>
</feature>
<dbReference type="Gene3D" id="3.90.228.10">
    <property type="match status" value="1"/>
</dbReference>
<proteinExistence type="predicted"/>
<feature type="compositionally biased region" description="Polar residues" evidence="10">
    <location>
        <begin position="37"/>
        <end position="52"/>
    </location>
</feature>
<dbReference type="Pfam" id="PF05406">
    <property type="entry name" value="WGR"/>
    <property type="match status" value="1"/>
</dbReference>
<keyword evidence="8" id="KW-0040">ANK repeat</keyword>
<evidence type="ECO:0000313" key="15">
    <source>
        <dbReference type="Proteomes" id="UP000039865"/>
    </source>
</evidence>
<feature type="domain" description="PARP alpha-helical" evidence="12">
    <location>
        <begin position="2252"/>
        <end position="2386"/>
    </location>
</feature>
<keyword evidence="4" id="KW-0548">Nucleotidyltransferase</keyword>
<dbReference type="PROSITE" id="PS50297">
    <property type="entry name" value="ANK_REP_REGION"/>
    <property type="match status" value="2"/>
</dbReference>
<evidence type="ECO:0000313" key="14">
    <source>
        <dbReference type="EMBL" id="CDW87528.1"/>
    </source>
</evidence>
<dbReference type="CDD" id="cd07997">
    <property type="entry name" value="WGR_PARP"/>
    <property type="match status" value="1"/>
</dbReference>
<feature type="region of interest" description="Disordered" evidence="10">
    <location>
        <begin position="1587"/>
        <end position="1614"/>
    </location>
</feature>
<evidence type="ECO:0000259" key="13">
    <source>
        <dbReference type="PROSITE" id="PS51977"/>
    </source>
</evidence>
<keyword evidence="2 9" id="KW-0328">Glycosyltransferase</keyword>
<dbReference type="PANTHER" id="PTHR10459:SF60">
    <property type="entry name" value="POLY [ADP-RIBOSE] POLYMERASE 2"/>
    <property type="match status" value="1"/>
</dbReference>
<dbReference type="InterPro" id="IPR012317">
    <property type="entry name" value="Poly(ADP-ribose)pol_cat_dom"/>
</dbReference>
<dbReference type="PROSITE" id="PS50088">
    <property type="entry name" value="ANK_REPEAT"/>
    <property type="match status" value="6"/>
</dbReference>
<keyword evidence="5 9" id="KW-0520">NAD</keyword>
<dbReference type="InterPro" id="IPR036616">
    <property type="entry name" value="Poly(ADP-ribose)pol_reg_dom_sf"/>
</dbReference>
<accession>A0A078B270</accession>
<dbReference type="SMART" id="SM00773">
    <property type="entry name" value="WGR"/>
    <property type="match status" value="1"/>
</dbReference>
<dbReference type="Pfam" id="PF00644">
    <property type="entry name" value="PARP"/>
    <property type="match status" value="1"/>
</dbReference>
<feature type="compositionally biased region" description="Basic and acidic residues" evidence="10">
    <location>
        <begin position="192"/>
        <end position="203"/>
    </location>
</feature>
<feature type="repeat" description="ANK" evidence="8">
    <location>
        <begin position="913"/>
        <end position="948"/>
    </location>
</feature>
<dbReference type="GO" id="GO:0005730">
    <property type="term" value="C:nucleolus"/>
    <property type="evidence" value="ECO:0007669"/>
    <property type="project" value="TreeGrafter"/>
</dbReference>
<feature type="compositionally biased region" description="Basic residues" evidence="10">
    <location>
        <begin position="291"/>
        <end position="303"/>
    </location>
</feature>
<feature type="compositionally biased region" description="Acidic residues" evidence="10">
    <location>
        <begin position="267"/>
        <end position="281"/>
    </location>
</feature>
<name>A0A078B270_STYLE</name>
<feature type="repeat" description="ANK" evidence="8">
    <location>
        <begin position="1497"/>
        <end position="1529"/>
    </location>
</feature>
<evidence type="ECO:0000256" key="10">
    <source>
        <dbReference type="SAM" id="MobiDB-lite"/>
    </source>
</evidence>
<dbReference type="Gene3D" id="1.25.40.20">
    <property type="entry name" value="Ankyrin repeat-containing domain"/>
    <property type="match status" value="7"/>
</dbReference>
<dbReference type="EMBL" id="CCKQ01015697">
    <property type="protein sequence ID" value="CDW87528.1"/>
    <property type="molecule type" value="Genomic_DNA"/>
</dbReference>
<feature type="compositionally biased region" description="Acidic residues" evidence="10">
    <location>
        <begin position="162"/>
        <end position="191"/>
    </location>
</feature>
<feature type="region of interest" description="Disordered" evidence="10">
    <location>
        <begin position="1"/>
        <end position="52"/>
    </location>
</feature>
<dbReference type="PROSITE" id="PS51060">
    <property type="entry name" value="PARP_ALPHA_HD"/>
    <property type="match status" value="1"/>
</dbReference>
<evidence type="ECO:0000259" key="11">
    <source>
        <dbReference type="PROSITE" id="PS51059"/>
    </source>
</evidence>
<dbReference type="InParanoid" id="A0A078B270"/>
<keyword evidence="3 9" id="KW-0808">Transferase</keyword>
<organism evidence="14 15">
    <name type="scientific">Stylonychia lemnae</name>
    <name type="common">Ciliate</name>
    <dbReference type="NCBI Taxonomy" id="5949"/>
    <lineage>
        <taxon>Eukaryota</taxon>
        <taxon>Sar</taxon>
        <taxon>Alveolata</taxon>
        <taxon>Ciliophora</taxon>
        <taxon>Intramacronucleata</taxon>
        <taxon>Spirotrichea</taxon>
        <taxon>Stichotrichia</taxon>
        <taxon>Sporadotrichida</taxon>
        <taxon>Oxytrichidae</taxon>
        <taxon>Stylonychinae</taxon>
        <taxon>Stylonychia</taxon>
    </lineage>
</organism>
<comment type="catalytic activity">
    <reaction evidence="7">
        <text>NAD(+) + (ADP-D-ribosyl)n-acceptor = nicotinamide + (ADP-D-ribosyl)n+1-acceptor + H(+).</text>
        <dbReference type="EC" id="2.4.2.30"/>
    </reaction>
</comment>
<dbReference type="Pfam" id="PF02877">
    <property type="entry name" value="PARP_reg"/>
    <property type="match status" value="1"/>
</dbReference>